<dbReference type="Proteomes" id="UP000813018">
    <property type="component" value="Unassembled WGS sequence"/>
</dbReference>
<evidence type="ECO:0000256" key="10">
    <source>
        <dbReference type="HAMAP-Rule" id="MF_00648"/>
    </source>
</evidence>
<dbReference type="InterPro" id="IPR002786">
    <property type="entry name" value="Non_canon_purine_NTPase"/>
</dbReference>
<keyword evidence="5 10" id="KW-0460">Magnesium</keyword>
<evidence type="ECO:0000256" key="6">
    <source>
        <dbReference type="ARBA" id="ARBA00023080"/>
    </source>
</evidence>
<keyword evidence="4 10" id="KW-0378">Hydrolase</keyword>
<dbReference type="InterPro" id="IPR029001">
    <property type="entry name" value="ITPase-like_fam"/>
</dbReference>
<evidence type="ECO:0000256" key="8">
    <source>
        <dbReference type="ARBA" id="ARBA00048174"/>
    </source>
</evidence>
<dbReference type="Pfam" id="PF01931">
    <property type="entry name" value="NTPase_I-T"/>
    <property type="match status" value="1"/>
</dbReference>
<comment type="cofactor">
    <cofactor evidence="10">
        <name>Mg(2+)</name>
        <dbReference type="ChEBI" id="CHEBI:18420"/>
    </cofactor>
    <cofactor evidence="10">
        <name>Mn(2+)</name>
        <dbReference type="ChEBI" id="CHEBI:29035"/>
    </cofactor>
    <text evidence="10">Binds 1 divalent metal cation per subunit; can use either Mg(2+) or Mn(2+).</text>
</comment>
<dbReference type="EC" id="3.6.1.73" evidence="10"/>
<feature type="binding site" evidence="10">
    <location>
        <position position="72"/>
    </location>
    <ligand>
        <name>Mg(2+)</name>
        <dbReference type="ChEBI" id="CHEBI:18420"/>
    </ligand>
</feature>
<evidence type="ECO:0000256" key="4">
    <source>
        <dbReference type="ARBA" id="ARBA00022801"/>
    </source>
</evidence>
<keyword evidence="2 10" id="KW-0479">Metal-binding</keyword>
<dbReference type="Gene3D" id="3.90.950.10">
    <property type="match status" value="1"/>
</dbReference>
<comment type="catalytic activity">
    <reaction evidence="8 10">
        <text>ITP + H2O = IDP + phosphate + H(+)</text>
        <dbReference type="Rhea" id="RHEA:28330"/>
        <dbReference type="ChEBI" id="CHEBI:15377"/>
        <dbReference type="ChEBI" id="CHEBI:15378"/>
        <dbReference type="ChEBI" id="CHEBI:43474"/>
        <dbReference type="ChEBI" id="CHEBI:58280"/>
        <dbReference type="ChEBI" id="CHEBI:61402"/>
        <dbReference type="EC" id="3.6.1.73"/>
    </reaction>
</comment>
<comment type="function">
    <text evidence="10">Phosphatase that hydrolyzes non-canonical purine nucleotides such as XTP and ITP to their respective diphosphate derivatives. Probably excludes non-canonical purines from DNA/RNA precursor pool, thus preventing their incorporation into DNA/RNA and avoiding chromosomal lesions.</text>
</comment>
<evidence type="ECO:0000313" key="13">
    <source>
        <dbReference type="Proteomes" id="UP000813018"/>
    </source>
</evidence>
<feature type="binding site" evidence="10">
    <location>
        <begin position="72"/>
        <end position="73"/>
    </location>
    <ligand>
        <name>substrate</name>
    </ligand>
</feature>
<evidence type="ECO:0000256" key="3">
    <source>
        <dbReference type="ARBA" id="ARBA00022741"/>
    </source>
</evidence>
<comment type="similarity">
    <text evidence="10">Belongs to the YjjX NTPase family.</text>
</comment>
<comment type="caution">
    <text evidence="12">The sequence shown here is derived from an EMBL/GenBank/DDBJ whole genome shotgun (WGS) entry which is preliminary data.</text>
</comment>
<evidence type="ECO:0000256" key="2">
    <source>
        <dbReference type="ARBA" id="ARBA00022723"/>
    </source>
</evidence>
<accession>A0ABS7CVD3</accession>
<dbReference type="GO" id="GO:0016787">
    <property type="term" value="F:hydrolase activity"/>
    <property type="evidence" value="ECO:0007669"/>
    <property type="project" value="UniProtKB-KW"/>
</dbReference>
<feature type="domain" description="Non-canonical purine NTP phosphatase/PRRC1" evidence="11">
    <location>
        <begin position="11"/>
        <end position="173"/>
    </location>
</feature>
<evidence type="ECO:0000259" key="11">
    <source>
        <dbReference type="Pfam" id="PF01931"/>
    </source>
</evidence>
<keyword evidence="3 10" id="KW-0547">Nucleotide-binding</keyword>
<dbReference type="EMBL" id="JAHYXK010000009">
    <property type="protein sequence ID" value="MBW7467792.1"/>
    <property type="molecule type" value="Genomic_DNA"/>
</dbReference>
<dbReference type="NCBIfam" id="TIGR00258">
    <property type="entry name" value="inosine/xanthosine triphosphatase"/>
    <property type="match status" value="1"/>
</dbReference>
<keyword evidence="7 10" id="KW-0464">Manganese</keyword>
<comment type="caution">
    <text evidence="10">Lacks conserved residue(s) required for the propagation of feature annotation.</text>
</comment>
<proteinExistence type="inferred from homology"/>
<evidence type="ECO:0000256" key="1">
    <source>
        <dbReference type="ARBA" id="ARBA00001936"/>
    </source>
</evidence>
<evidence type="ECO:0000256" key="5">
    <source>
        <dbReference type="ARBA" id="ARBA00022842"/>
    </source>
</evidence>
<evidence type="ECO:0000313" key="12">
    <source>
        <dbReference type="EMBL" id="MBW7467792.1"/>
    </source>
</evidence>
<evidence type="ECO:0000256" key="9">
    <source>
        <dbReference type="ARBA" id="ARBA00048781"/>
    </source>
</evidence>
<dbReference type="NCBIfam" id="NF003459">
    <property type="entry name" value="PRK05074.1"/>
    <property type="match status" value="1"/>
</dbReference>
<dbReference type="InterPro" id="IPR050299">
    <property type="entry name" value="YjjX_NTPase"/>
</dbReference>
<comment type="cofactor">
    <cofactor evidence="1">
        <name>Mn(2+)</name>
        <dbReference type="ChEBI" id="CHEBI:29035"/>
    </cofactor>
</comment>
<reference evidence="12 13" key="1">
    <citation type="journal article" date="2016" name="Int. J. Syst. Evol. Microbiol.">
        <title>Pontibacter aydingkolensis sp. nov., isolated from soil of a salt lake.</title>
        <authorList>
            <person name="Osman G."/>
            <person name="Zhang T."/>
            <person name="Lou K."/>
            <person name="Gao Y."/>
            <person name="Chang W."/>
            <person name="Lin Q."/>
            <person name="Yang H.M."/>
            <person name="Huo X.D."/>
            <person name="Wang N."/>
        </authorList>
    </citation>
    <scope>NUCLEOTIDE SEQUENCE [LARGE SCALE GENOMIC DNA]</scope>
    <source>
        <strain evidence="12 13">KACC 19255</strain>
    </source>
</reference>
<sequence length="191" mass="21057">MFKKEQTIVVASKNPVKIEAALLGFQKMFPEQTFQTLTISVPSDVQDQPMSDDETLKGAVNRVNNAFEKHTEADFWIGIEGGVEMHDGELTAFAWVVIRSDSGLGKARSGTFFLPGAVAELVAQGMELGEADDIVFNKSNSKQQSGAIGLLTDNVVDRMQLYQQAVVLALVSFKNEALYRQQLQKVNFKIV</sequence>
<evidence type="ECO:0000256" key="7">
    <source>
        <dbReference type="ARBA" id="ARBA00023211"/>
    </source>
</evidence>
<dbReference type="PANTHER" id="PTHR34699:SF2">
    <property type="entry name" value="NON-CANONICAL PURINE NTP PHOSPHATASE_PRRC1 DOMAIN-CONTAINING PROTEIN"/>
    <property type="match status" value="1"/>
</dbReference>
<dbReference type="HAMAP" id="MF_00648">
    <property type="entry name" value="Non_canon_purine_NTPase_YjjX"/>
    <property type="match status" value="1"/>
</dbReference>
<protein>
    <recommendedName>
        <fullName evidence="10">Probable inosine/xanthosine triphosphatase</fullName>
        <shortName evidence="10">ITPase/XTPase</shortName>
        <ecNumber evidence="10">3.6.1.73</ecNumber>
    </recommendedName>
    <alternativeName>
        <fullName evidence="10">Non-canonical purine NTP phosphatase</fullName>
    </alternativeName>
    <alternativeName>
        <fullName evidence="10">Non-standard purine NTP phosphatase</fullName>
    </alternativeName>
    <alternativeName>
        <fullName evidence="10">Nucleoside-triphosphate phosphatase</fullName>
        <shortName evidence="10">NTPase</shortName>
    </alternativeName>
</protein>
<keyword evidence="6 10" id="KW-0546">Nucleotide metabolism</keyword>
<dbReference type="PANTHER" id="PTHR34699">
    <property type="match status" value="1"/>
</dbReference>
<dbReference type="RefSeq" id="WP_219877672.1">
    <property type="nucleotide sequence ID" value="NZ_JAHYXK010000009.1"/>
</dbReference>
<comment type="subunit">
    <text evidence="10">Homodimer.</text>
</comment>
<comment type="catalytic activity">
    <reaction evidence="9 10">
        <text>XTP + H2O = XDP + phosphate + H(+)</text>
        <dbReference type="Rhea" id="RHEA:28406"/>
        <dbReference type="ChEBI" id="CHEBI:15377"/>
        <dbReference type="ChEBI" id="CHEBI:15378"/>
        <dbReference type="ChEBI" id="CHEBI:43474"/>
        <dbReference type="ChEBI" id="CHEBI:59884"/>
        <dbReference type="ChEBI" id="CHEBI:61314"/>
        <dbReference type="EC" id="3.6.1.73"/>
    </reaction>
</comment>
<name>A0ABS7CVD3_9BACT</name>
<gene>
    <name evidence="12" type="primary">yjjX</name>
    <name evidence="12" type="ORF">K0O23_12010</name>
</gene>
<keyword evidence="13" id="KW-1185">Reference proteome</keyword>
<dbReference type="SUPFAM" id="SSF52972">
    <property type="entry name" value="ITPase-like"/>
    <property type="match status" value="1"/>
</dbReference>
<dbReference type="InterPro" id="IPR026533">
    <property type="entry name" value="NTPase/PRRC1"/>
</dbReference>
<organism evidence="12 13">
    <name type="scientific">Pontibacter aydingkolensis</name>
    <dbReference type="NCBI Taxonomy" id="1911536"/>
    <lineage>
        <taxon>Bacteria</taxon>
        <taxon>Pseudomonadati</taxon>
        <taxon>Bacteroidota</taxon>
        <taxon>Cytophagia</taxon>
        <taxon>Cytophagales</taxon>
        <taxon>Hymenobacteraceae</taxon>
        <taxon>Pontibacter</taxon>
    </lineage>
</organism>